<evidence type="ECO:0000313" key="1">
    <source>
        <dbReference type="EMBL" id="KAA6392984.1"/>
    </source>
</evidence>
<sequence>MVSLSSYEFSELTPVPYRSEVSWSLWASTRDEISPSHYGPVLEASDSRRDYGFLEQSISEKQERQQRIILHFKGRLQMTETNGRVHLLLSVQFRYQGFRKVNQNSDRFY</sequence>
<evidence type="ECO:0000313" key="2">
    <source>
        <dbReference type="Proteomes" id="UP000324800"/>
    </source>
</evidence>
<reference evidence="1 2" key="1">
    <citation type="submission" date="2019-03" db="EMBL/GenBank/DDBJ databases">
        <title>Single cell metagenomics reveals metabolic interactions within the superorganism composed of flagellate Streblomastix strix and complex community of Bacteroidetes bacteria on its surface.</title>
        <authorList>
            <person name="Treitli S.C."/>
            <person name="Kolisko M."/>
            <person name="Husnik F."/>
            <person name="Keeling P."/>
            <person name="Hampl V."/>
        </authorList>
    </citation>
    <scope>NUCLEOTIDE SEQUENCE [LARGE SCALE GENOMIC DNA]</scope>
    <source>
        <strain evidence="1">ST1C</strain>
    </source>
</reference>
<name>A0A5J4WDB8_9EUKA</name>
<proteinExistence type="predicted"/>
<dbReference type="EMBL" id="SNRW01002376">
    <property type="protein sequence ID" value="KAA6392984.1"/>
    <property type="molecule type" value="Genomic_DNA"/>
</dbReference>
<protein>
    <submittedName>
        <fullName evidence="1">Uncharacterized protein</fullName>
    </submittedName>
</protein>
<gene>
    <name evidence="1" type="ORF">EZS28_011490</name>
</gene>
<dbReference type="Proteomes" id="UP000324800">
    <property type="component" value="Unassembled WGS sequence"/>
</dbReference>
<organism evidence="1 2">
    <name type="scientific">Streblomastix strix</name>
    <dbReference type="NCBI Taxonomy" id="222440"/>
    <lineage>
        <taxon>Eukaryota</taxon>
        <taxon>Metamonada</taxon>
        <taxon>Preaxostyla</taxon>
        <taxon>Oxymonadida</taxon>
        <taxon>Streblomastigidae</taxon>
        <taxon>Streblomastix</taxon>
    </lineage>
</organism>
<accession>A0A5J4WDB8</accession>
<dbReference type="AlphaFoldDB" id="A0A5J4WDB8"/>
<comment type="caution">
    <text evidence="1">The sequence shown here is derived from an EMBL/GenBank/DDBJ whole genome shotgun (WGS) entry which is preliminary data.</text>
</comment>